<dbReference type="Pfam" id="PF07703">
    <property type="entry name" value="A2M_BRD"/>
    <property type="match status" value="1"/>
</dbReference>
<evidence type="ECO:0000313" key="7">
    <source>
        <dbReference type="RefSeq" id="XP_014673920.1"/>
    </source>
</evidence>
<feature type="compositionally biased region" description="Polar residues" evidence="3">
    <location>
        <begin position="615"/>
        <end position="628"/>
    </location>
</feature>
<accession>A0ABM1ENZ9</accession>
<dbReference type="Proteomes" id="UP000695022">
    <property type="component" value="Unplaced"/>
</dbReference>
<organism evidence="6 7">
    <name type="scientific">Priapulus caudatus</name>
    <name type="common">Priapulid worm</name>
    <dbReference type="NCBI Taxonomy" id="37621"/>
    <lineage>
        <taxon>Eukaryota</taxon>
        <taxon>Metazoa</taxon>
        <taxon>Ecdysozoa</taxon>
        <taxon>Scalidophora</taxon>
        <taxon>Priapulida</taxon>
        <taxon>Priapulimorpha</taxon>
        <taxon>Priapulimorphida</taxon>
        <taxon>Priapulidae</taxon>
        <taxon>Priapulus</taxon>
    </lineage>
</organism>
<name>A0ABM1ENZ9_PRICU</name>
<sequence length="674" mass="73624">MTESFSCCCIYLLARSLDNVGGFVFQGEAVKKSFTVDEYVLPKFEVTVDVPTYYYGTKIMATGKVGAKYTYGKSVAGTAVVALTVPSGYQQQEKKYEQTVELGANGKADFSFELELGEQRLWQPLSFEATVTEALTGISLKGAASAPVYQHDVKLEWEGSQYFKPGLKYSAYARHSEAENSGFFTAQAFTAQSETFLQLTLDKEKVEVGSPLPLVVTVNSTVPIDQLTYQVVCKGNVVLASALIMGGLTTSTLTLAVTTQMAPESRLFAYYVHEGELIADGVMFSVDGAFQNQVEVEFSQTQALPGKQVEVQVYTNPDSFIGLLAVDQSVQLLKSGNDITQEEVVEELSTYGGGGGAGGRPVPLLRGGRVVRRKRSFLPWYFNSGSASSVIRDAGLLVLTDALIYKDSPDYYDCPNCEMEMFAVARADGGAPRRNVKMKSAVADDGGATTVETEEGAHVRKLFPETWLWVNASTPSDSGTTTVMATVPDTITSWLASAISMNEKHGLGITEHTTTLTAFQPFFVSLTLPYSVLRGEVLVLQATVFNYMNADTQVEVTLDHSDDFENVPEEAESDADAAQVKRGQVSLGAPRFTYTSQQDPNMPIVFEHLMPQTRQHISSSSTALQPQSPVWRYPQPRPERPQETPRSTSAPYLNNMGASPYSPDNPLDKERDID</sequence>
<dbReference type="Gene3D" id="2.60.40.10">
    <property type="entry name" value="Immunoglobulins"/>
    <property type="match status" value="2"/>
</dbReference>
<dbReference type="GeneID" id="106814143"/>
<reference evidence="7" key="1">
    <citation type="submission" date="2025-08" db="UniProtKB">
        <authorList>
            <consortium name="RefSeq"/>
        </authorList>
    </citation>
    <scope>IDENTIFICATION</scope>
</reference>
<dbReference type="PANTHER" id="PTHR11412">
    <property type="entry name" value="MACROGLOBULIN / COMPLEMENT"/>
    <property type="match status" value="1"/>
</dbReference>
<dbReference type="Pfam" id="PF00207">
    <property type="entry name" value="A2M"/>
    <property type="match status" value="1"/>
</dbReference>
<evidence type="ECO:0000256" key="3">
    <source>
        <dbReference type="SAM" id="MobiDB-lite"/>
    </source>
</evidence>
<dbReference type="InterPro" id="IPR041555">
    <property type="entry name" value="MG3"/>
</dbReference>
<dbReference type="PANTHER" id="PTHR11412:SF136">
    <property type="entry name" value="CD109 ANTIGEN"/>
    <property type="match status" value="1"/>
</dbReference>
<evidence type="ECO:0000259" key="4">
    <source>
        <dbReference type="SMART" id="SM01359"/>
    </source>
</evidence>
<dbReference type="Gene3D" id="2.60.40.1940">
    <property type="match status" value="1"/>
</dbReference>
<evidence type="ECO:0000259" key="5">
    <source>
        <dbReference type="SMART" id="SM01360"/>
    </source>
</evidence>
<feature type="region of interest" description="Disordered" evidence="3">
    <location>
        <begin position="615"/>
        <end position="674"/>
    </location>
</feature>
<dbReference type="Gene3D" id="2.20.130.20">
    <property type="match status" value="1"/>
</dbReference>
<gene>
    <name evidence="7" type="primary">LOC106814143</name>
</gene>
<dbReference type="InterPro" id="IPR013783">
    <property type="entry name" value="Ig-like_fold"/>
</dbReference>
<dbReference type="SMART" id="SM01360">
    <property type="entry name" value="A2M"/>
    <property type="match status" value="1"/>
</dbReference>
<dbReference type="InterPro" id="IPR014756">
    <property type="entry name" value="Ig_E-set"/>
</dbReference>
<evidence type="ECO:0000256" key="1">
    <source>
        <dbReference type="ARBA" id="ARBA00022729"/>
    </source>
</evidence>
<keyword evidence="6" id="KW-1185">Reference proteome</keyword>
<dbReference type="SUPFAM" id="SSF81296">
    <property type="entry name" value="E set domains"/>
    <property type="match status" value="1"/>
</dbReference>
<protein>
    <submittedName>
        <fullName evidence="7">CD109 antigen-like</fullName>
    </submittedName>
</protein>
<proteinExistence type="predicted"/>
<dbReference type="Pfam" id="PF17791">
    <property type="entry name" value="MG3"/>
    <property type="match status" value="1"/>
</dbReference>
<keyword evidence="2" id="KW-0882">Thioester bond</keyword>
<dbReference type="InterPro" id="IPR001599">
    <property type="entry name" value="Macroglobln_a2"/>
</dbReference>
<dbReference type="InterPro" id="IPR050473">
    <property type="entry name" value="A2M/Complement_sys"/>
</dbReference>
<dbReference type="InterPro" id="IPR011625">
    <property type="entry name" value="A2M_N_BRD"/>
</dbReference>
<feature type="domain" description="Alpha-2-macroglobulin bait region" evidence="4">
    <location>
        <begin position="197"/>
        <end position="333"/>
    </location>
</feature>
<dbReference type="Gene3D" id="2.60.40.1930">
    <property type="match status" value="2"/>
</dbReference>
<evidence type="ECO:0000256" key="2">
    <source>
        <dbReference type="ARBA" id="ARBA00022966"/>
    </source>
</evidence>
<dbReference type="RefSeq" id="XP_014673920.1">
    <property type="nucleotide sequence ID" value="XM_014818434.1"/>
</dbReference>
<keyword evidence="1" id="KW-0732">Signal</keyword>
<evidence type="ECO:0000313" key="6">
    <source>
        <dbReference type="Proteomes" id="UP000695022"/>
    </source>
</evidence>
<feature type="domain" description="Alpha-2-macroglobulin" evidence="5">
    <location>
        <begin position="466"/>
        <end position="558"/>
    </location>
</feature>
<dbReference type="SMART" id="SM01359">
    <property type="entry name" value="A2M_N_2"/>
    <property type="match status" value="1"/>
</dbReference>
<dbReference type="Gene3D" id="6.20.50.160">
    <property type="match status" value="1"/>
</dbReference>